<evidence type="ECO:0000256" key="4">
    <source>
        <dbReference type="ARBA" id="ARBA00022679"/>
    </source>
</evidence>
<feature type="transmembrane region" description="Helical" evidence="8">
    <location>
        <begin position="169"/>
        <end position="202"/>
    </location>
</feature>
<dbReference type="PANTHER" id="PTHR33908:SF11">
    <property type="entry name" value="MEMBRANE PROTEIN"/>
    <property type="match status" value="1"/>
</dbReference>
<proteinExistence type="predicted"/>
<evidence type="ECO:0000256" key="6">
    <source>
        <dbReference type="ARBA" id="ARBA00022989"/>
    </source>
</evidence>
<evidence type="ECO:0000256" key="2">
    <source>
        <dbReference type="ARBA" id="ARBA00022475"/>
    </source>
</evidence>
<dbReference type="RefSeq" id="WP_209637593.1">
    <property type="nucleotide sequence ID" value="NZ_JAGINW010000001.1"/>
</dbReference>
<dbReference type="InterPro" id="IPR038731">
    <property type="entry name" value="RgtA/B/C-like"/>
</dbReference>
<keyword evidence="6 8" id="KW-1133">Transmembrane helix</keyword>
<organism evidence="10 11">
    <name type="scientific">Kibdelosporangium banguiense</name>
    <dbReference type="NCBI Taxonomy" id="1365924"/>
    <lineage>
        <taxon>Bacteria</taxon>
        <taxon>Bacillati</taxon>
        <taxon>Actinomycetota</taxon>
        <taxon>Actinomycetes</taxon>
        <taxon>Pseudonocardiales</taxon>
        <taxon>Pseudonocardiaceae</taxon>
        <taxon>Kibdelosporangium</taxon>
    </lineage>
</organism>
<feature type="transmembrane region" description="Helical" evidence="8">
    <location>
        <begin position="380"/>
        <end position="398"/>
    </location>
</feature>
<protein>
    <submittedName>
        <fullName evidence="10">4-amino-4-deoxy-L-arabinose transferase-like glycosyltransferase</fullName>
    </submittedName>
</protein>
<comment type="caution">
    <text evidence="10">The sequence shown here is derived from an EMBL/GenBank/DDBJ whole genome shotgun (WGS) entry which is preliminary data.</text>
</comment>
<dbReference type="InterPro" id="IPR050297">
    <property type="entry name" value="LipidA_mod_glycosyltrf_83"/>
</dbReference>
<evidence type="ECO:0000313" key="11">
    <source>
        <dbReference type="Proteomes" id="UP001519332"/>
    </source>
</evidence>
<accession>A0ABS4TCT7</accession>
<evidence type="ECO:0000256" key="1">
    <source>
        <dbReference type="ARBA" id="ARBA00004651"/>
    </source>
</evidence>
<feature type="transmembrane region" description="Helical" evidence="8">
    <location>
        <begin position="124"/>
        <end position="149"/>
    </location>
</feature>
<evidence type="ECO:0000256" key="3">
    <source>
        <dbReference type="ARBA" id="ARBA00022676"/>
    </source>
</evidence>
<feature type="transmembrane region" description="Helical" evidence="8">
    <location>
        <begin position="357"/>
        <end position="374"/>
    </location>
</feature>
<feature type="transmembrane region" description="Helical" evidence="8">
    <location>
        <begin position="326"/>
        <end position="345"/>
    </location>
</feature>
<feature type="transmembrane region" description="Helical" evidence="8">
    <location>
        <begin position="96"/>
        <end position="117"/>
    </location>
</feature>
<feature type="transmembrane region" description="Helical" evidence="8">
    <location>
        <begin position="21"/>
        <end position="40"/>
    </location>
</feature>
<dbReference type="EMBL" id="JAGINW010000001">
    <property type="protein sequence ID" value="MBP2322247.1"/>
    <property type="molecule type" value="Genomic_DNA"/>
</dbReference>
<comment type="subcellular location">
    <subcellularLocation>
        <location evidence="1">Cell membrane</location>
        <topology evidence="1">Multi-pass membrane protein</topology>
    </subcellularLocation>
</comment>
<evidence type="ECO:0000256" key="5">
    <source>
        <dbReference type="ARBA" id="ARBA00022692"/>
    </source>
</evidence>
<evidence type="ECO:0000256" key="7">
    <source>
        <dbReference type="ARBA" id="ARBA00023136"/>
    </source>
</evidence>
<evidence type="ECO:0000256" key="8">
    <source>
        <dbReference type="SAM" id="Phobius"/>
    </source>
</evidence>
<keyword evidence="2" id="KW-1003">Cell membrane</keyword>
<keyword evidence="3" id="KW-0328">Glycosyltransferase</keyword>
<feature type="domain" description="Glycosyltransferase RgtA/B/C/D-like" evidence="9">
    <location>
        <begin position="76"/>
        <end position="218"/>
    </location>
</feature>
<reference evidence="10 11" key="1">
    <citation type="submission" date="2021-03" db="EMBL/GenBank/DDBJ databases">
        <title>Sequencing the genomes of 1000 actinobacteria strains.</title>
        <authorList>
            <person name="Klenk H.-P."/>
        </authorList>
    </citation>
    <scope>NUCLEOTIDE SEQUENCE [LARGE SCALE GENOMIC DNA]</scope>
    <source>
        <strain evidence="10 11">DSM 46670</strain>
    </source>
</reference>
<evidence type="ECO:0000313" key="10">
    <source>
        <dbReference type="EMBL" id="MBP2322247.1"/>
    </source>
</evidence>
<dbReference type="PANTHER" id="PTHR33908">
    <property type="entry name" value="MANNOSYLTRANSFERASE YKCB-RELATED"/>
    <property type="match status" value="1"/>
</dbReference>
<keyword evidence="11" id="KW-1185">Reference proteome</keyword>
<dbReference type="Proteomes" id="UP001519332">
    <property type="component" value="Unassembled WGS sequence"/>
</dbReference>
<evidence type="ECO:0000259" key="9">
    <source>
        <dbReference type="Pfam" id="PF13231"/>
    </source>
</evidence>
<keyword evidence="5 8" id="KW-0812">Transmembrane</keyword>
<feature type="transmembrane region" description="Helical" evidence="8">
    <location>
        <begin position="209"/>
        <end position="234"/>
    </location>
</feature>
<gene>
    <name evidence="10" type="ORF">JOF56_002632</name>
</gene>
<keyword evidence="7 8" id="KW-0472">Membrane</keyword>
<keyword evidence="4" id="KW-0808">Transferase</keyword>
<name>A0ABS4TCT7_9PSEU</name>
<sequence length="404" mass="43777">MTDSALRSSRVFDWLSTRSHQIALAAVGLSLLLAGGYAILLGGELRYSDEHVYLELTQSLADGRGYAFGSDATAYRPPGYPFLLLPLHLLSGGSVFVMRLLGVLCLAGAVWFAYLLARRISPVAGALVAVVTAAYPLFVYTATALYPQIPALLMLLAMFEFGLRAKDRWVWAIGAGLAGGLLTLTVPSFAPTLLLVAIFIGWRARKAIAVMLVAAAILPGLWVIRNAVVMGAFIPVSTNNGVNMLMGNNPSATGNSGTSVDLFLYEQRAKEQKLDEVGIDNFYRTEAMSWIASNPAQAAGLYVAKVANTFAYSDTLKTEGQGASDLLAALSYYPILALALLRVMISKRFPLHRVDKLCLWAIVLNVLLLAVFFTRIRFRVPLDALTIVLAASTVVAWWDRRRAA</sequence>
<dbReference type="Pfam" id="PF13231">
    <property type="entry name" value="PMT_2"/>
    <property type="match status" value="1"/>
</dbReference>